<dbReference type="EMBL" id="SSTE01006004">
    <property type="protein sequence ID" value="KAA0059664.1"/>
    <property type="molecule type" value="Genomic_DNA"/>
</dbReference>
<proteinExistence type="predicted"/>
<name>A0A5A7UX43_CUCMM</name>
<dbReference type="Proteomes" id="UP000321393">
    <property type="component" value="Unassembled WGS sequence"/>
</dbReference>
<organism evidence="1 2">
    <name type="scientific">Cucumis melo var. makuwa</name>
    <name type="common">Oriental melon</name>
    <dbReference type="NCBI Taxonomy" id="1194695"/>
    <lineage>
        <taxon>Eukaryota</taxon>
        <taxon>Viridiplantae</taxon>
        <taxon>Streptophyta</taxon>
        <taxon>Embryophyta</taxon>
        <taxon>Tracheophyta</taxon>
        <taxon>Spermatophyta</taxon>
        <taxon>Magnoliopsida</taxon>
        <taxon>eudicotyledons</taxon>
        <taxon>Gunneridae</taxon>
        <taxon>Pentapetalae</taxon>
        <taxon>rosids</taxon>
        <taxon>fabids</taxon>
        <taxon>Cucurbitales</taxon>
        <taxon>Cucurbitaceae</taxon>
        <taxon>Benincaseae</taxon>
        <taxon>Cucumis</taxon>
    </lineage>
</organism>
<protein>
    <submittedName>
        <fullName evidence="1">Hyoscyamine 6-dioxygenase-like</fullName>
    </submittedName>
</protein>
<evidence type="ECO:0000313" key="1">
    <source>
        <dbReference type="EMBL" id="KAA0059664.1"/>
    </source>
</evidence>
<evidence type="ECO:0000313" key="2">
    <source>
        <dbReference type="Proteomes" id="UP000321393"/>
    </source>
</evidence>
<accession>A0A5A7UX43</accession>
<reference evidence="1 2" key="1">
    <citation type="submission" date="2019-08" db="EMBL/GenBank/DDBJ databases">
        <title>Draft genome sequences of two oriental melons (Cucumis melo L. var makuwa).</title>
        <authorList>
            <person name="Kwon S.-Y."/>
        </authorList>
    </citation>
    <scope>NUCLEOTIDE SEQUENCE [LARGE SCALE GENOMIC DNA]</scope>
    <source>
        <strain evidence="2">cv. SW 3</strain>
        <tissue evidence="1">Leaf</tissue>
    </source>
</reference>
<dbReference type="OrthoDB" id="406156at2759"/>
<sequence>MQQGDAKFVSNWETAESVPESYVYPPEKRPGNVVVPMAKAIQVIDLSICDRALLVRKILGASKEFGFFQV</sequence>
<gene>
    <name evidence="1" type="ORF">E6C27_scaffold54G001090</name>
</gene>
<dbReference type="SUPFAM" id="SSF51197">
    <property type="entry name" value="Clavaminate synthase-like"/>
    <property type="match status" value="1"/>
</dbReference>
<dbReference type="Gene3D" id="2.60.120.330">
    <property type="entry name" value="B-lactam Antibiotic, Isopenicillin N Synthase, Chain"/>
    <property type="match status" value="1"/>
</dbReference>
<dbReference type="InterPro" id="IPR027443">
    <property type="entry name" value="IPNS-like_sf"/>
</dbReference>
<dbReference type="AlphaFoldDB" id="A0A5A7UX43"/>
<comment type="caution">
    <text evidence="1">The sequence shown here is derived from an EMBL/GenBank/DDBJ whole genome shotgun (WGS) entry which is preliminary data.</text>
</comment>